<feature type="non-terminal residue" evidence="1">
    <location>
        <position position="50"/>
    </location>
</feature>
<reference evidence="1" key="1">
    <citation type="submission" date="2021-06" db="EMBL/GenBank/DDBJ databases">
        <authorList>
            <person name="Kallberg Y."/>
            <person name="Tangrot J."/>
            <person name="Rosling A."/>
        </authorList>
    </citation>
    <scope>NUCLEOTIDE SEQUENCE</scope>
    <source>
        <strain evidence="1">MA461A</strain>
    </source>
</reference>
<dbReference type="Proteomes" id="UP000789920">
    <property type="component" value="Unassembled WGS sequence"/>
</dbReference>
<organism evidence="1 2">
    <name type="scientific">Racocetra persica</name>
    <dbReference type="NCBI Taxonomy" id="160502"/>
    <lineage>
        <taxon>Eukaryota</taxon>
        <taxon>Fungi</taxon>
        <taxon>Fungi incertae sedis</taxon>
        <taxon>Mucoromycota</taxon>
        <taxon>Glomeromycotina</taxon>
        <taxon>Glomeromycetes</taxon>
        <taxon>Diversisporales</taxon>
        <taxon>Gigasporaceae</taxon>
        <taxon>Racocetra</taxon>
    </lineage>
</organism>
<dbReference type="EMBL" id="CAJVQC010046602">
    <property type="protein sequence ID" value="CAG8783290.1"/>
    <property type="molecule type" value="Genomic_DNA"/>
</dbReference>
<feature type="non-terminal residue" evidence="1">
    <location>
        <position position="1"/>
    </location>
</feature>
<evidence type="ECO:0000313" key="2">
    <source>
        <dbReference type="Proteomes" id="UP000789920"/>
    </source>
</evidence>
<protein>
    <submittedName>
        <fullName evidence="1">32451_t:CDS:1</fullName>
    </submittedName>
</protein>
<sequence length="50" mass="5566">HRNSQSLTSPVLNGPLKNILKTLQSLSSQLEELSNVQTNDLESFQIDQLS</sequence>
<name>A0ACA9R9J2_9GLOM</name>
<keyword evidence="2" id="KW-1185">Reference proteome</keyword>
<gene>
    <name evidence="1" type="ORF">RPERSI_LOCUS17921</name>
</gene>
<proteinExistence type="predicted"/>
<comment type="caution">
    <text evidence="1">The sequence shown here is derived from an EMBL/GenBank/DDBJ whole genome shotgun (WGS) entry which is preliminary data.</text>
</comment>
<evidence type="ECO:0000313" key="1">
    <source>
        <dbReference type="EMBL" id="CAG8783290.1"/>
    </source>
</evidence>
<accession>A0ACA9R9J2</accession>